<name>A0A9X9MJ25_BLUGR</name>
<gene>
    <name evidence="2" type="ORF">BGT96224V316_LOCUS5467</name>
</gene>
<protein>
    <submittedName>
        <fullName evidence="2">Bgt-55026</fullName>
    </submittedName>
</protein>
<dbReference type="Proteomes" id="UP000324639">
    <property type="component" value="Chromosome Bgt_-07"/>
</dbReference>
<organism evidence="2 3">
    <name type="scientific">Blumeria graminis f. sp. tritici</name>
    <dbReference type="NCBI Taxonomy" id="62690"/>
    <lineage>
        <taxon>Eukaryota</taxon>
        <taxon>Fungi</taxon>
        <taxon>Dikarya</taxon>
        <taxon>Ascomycota</taxon>
        <taxon>Pezizomycotina</taxon>
        <taxon>Leotiomycetes</taxon>
        <taxon>Erysiphales</taxon>
        <taxon>Erysiphaceae</taxon>
        <taxon>Blumeria</taxon>
    </lineage>
</organism>
<feature type="chain" id="PRO_5040932909" evidence="1">
    <location>
        <begin position="21"/>
        <end position="152"/>
    </location>
</feature>
<evidence type="ECO:0000256" key="1">
    <source>
        <dbReference type="SAM" id="SignalP"/>
    </source>
</evidence>
<dbReference type="AlphaFoldDB" id="A0A9X9MJ25"/>
<proteinExistence type="predicted"/>
<feature type="signal peptide" evidence="1">
    <location>
        <begin position="1"/>
        <end position="20"/>
    </location>
</feature>
<keyword evidence="3" id="KW-1185">Reference proteome</keyword>
<sequence length="152" mass="17828">MQRIHSLLIAGLFFIVFAIANERTFQCGTKVKFEDILINEKLNEMKSYYKSSFRACRFKKLCIRRRLRKLIWRRRNYTGSSDNANLPDSMALWLPIRKSGENRSGLLRRKSNTYQVVATCTKRTSCELLRVTERSRGKKSIETACPEIRSQI</sequence>
<reference evidence="2 3" key="1">
    <citation type="submission" date="2018-08" db="EMBL/GenBank/DDBJ databases">
        <authorList>
            <person name="Muller C M."/>
        </authorList>
    </citation>
    <scope>NUCLEOTIDE SEQUENCE [LARGE SCALE GENOMIC DNA]</scope>
</reference>
<evidence type="ECO:0000313" key="2">
    <source>
        <dbReference type="EMBL" id="VDB89677.1"/>
    </source>
</evidence>
<evidence type="ECO:0000313" key="3">
    <source>
        <dbReference type="Proteomes" id="UP000324639"/>
    </source>
</evidence>
<accession>A0A9X9MJ25</accession>
<dbReference type="EMBL" id="LR026990">
    <property type="protein sequence ID" value="VDB89677.1"/>
    <property type="molecule type" value="Genomic_DNA"/>
</dbReference>
<keyword evidence="1" id="KW-0732">Signal</keyword>